<accession>A0A0L7KRP7</accession>
<organism evidence="1 2">
    <name type="scientific">Operophtera brumata</name>
    <name type="common">Winter moth</name>
    <name type="synonym">Phalaena brumata</name>
    <dbReference type="NCBI Taxonomy" id="104452"/>
    <lineage>
        <taxon>Eukaryota</taxon>
        <taxon>Metazoa</taxon>
        <taxon>Ecdysozoa</taxon>
        <taxon>Arthropoda</taxon>
        <taxon>Hexapoda</taxon>
        <taxon>Insecta</taxon>
        <taxon>Pterygota</taxon>
        <taxon>Neoptera</taxon>
        <taxon>Endopterygota</taxon>
        <taxon>Lepidoptera</taxon>
        <taxon>Glossata</taxon>
        <taxon>Ditrysia</taxon>
        <taxon>Geometroidea</taxon>
        <taxon>Geometridae</taxon>
        <taxon>Larentiinae</taxon>
        <taxon>Operophtera</taxon>
    </lineage>
</organism>
<keyword evidence="2" id="KW-1185">Reference proteome</keyword>
<gene>
    <name evidence="1" type="ORF">OBRU01_22318</name>
</gene>
<dbReference type="EMBL" id="JTDY01006751">
    <property type="protein sequence ID" value="KOB65721.1"/>
    <property type="molecule type" value="Genomic_DNA"/>
</dbReference>
<proteinExistence type="predicted"/>
<sequence length="121" mass="13691">MVTSIGDGNAESFVSDFEDNKVKALIFEERPTMRLRYLITAFHYRDRVAFGFVDMTSPLAHNVTSHYKVQRHTDTMVLLKEDSAEPAATVSTAEIPTQTLHQLIEPNQLLILPRLSSQTLD</sequence>
<dbReference type="InterPro" id="IPR052448">
    <property type="entry name" value="DnaJ_C16_autophagy_reg"/>
</dbReference>
<protein>
    <submittedName>
        <fullName evidence="1">DnaJ-25</fullName>
    </submittedName>
</protein>
<dbReference type="AlphaFoldDB" id="A0A0L7KRP7"/>
<dbReference type="Proteomes" id="UP000037510">
    <property type="component" value="Unassembled WGS sequence"/>
</dbReference>
<name>A0A0L7KRP7_OPEBR</name>
<dbReference type="PANTHER" id="PTHR44303">
    <property type="entry name" value="DNAJ HOMOLOG SUBFAMILY C MEMBER 16"/>
    <property type="match status" value="1"/>
</dbReference>
<dbReference type="STRING" id="104452.A0A0L7KRP7"/>
<evidence type="ECO:0000313" key="1">
    <source>
        <dbReference type="EMBL" id="KOB65721.1"/>
    </source>
</evidence>
<reference evidence="1 2" key="1">
    <citation type="journal article" date="2015" name="Genome Biol. Evol.">
        <title>The genome of winter moth (Operophtera brumata) provides a genomic perspective on sexual dimorphism and phenology.</title>
        <authorList>
            <person name="Derks M.F."/>
            <person name="Smit S."/>
            <person name="Salis L."/>
            <person name="Schijlen E."/>
            <person name="Bossers A."/>
            <person name="Mateman C."/>
            <person name="Pijl A.S."/>
            <person name="de Ridder D."/>
            <person name="Groenen M.A."/>
            <person name="Visser M.E."/>
            <person name="Megens H.J."/>
        </authorList>
    </citation>
    <scope>NUCLEOTIDE SEQUENCE [LARGE SCALE GENOMIC DNA]</scope>
    <source>
        <strain evidence="1">WM2013NL</strain>
        <tissue evidence="1">Head and thorax</tissue>
    </source>
</reference>
<dbReference type="PANTHER" id="PTHR44303:SF2">
    <property type="entry name" value="DNAJ HOMOLOG SUBFAMILY C MEMBER 16"/>
    <property type="match status" value="1"/>
</dbReference>
<evidence type="ECO:0000313" key="2">
    <source>
        <dbReference type="Proteomes" id="UP000037510"/>
    </source>
</evidence>
<comment type="caution">
    <text evidence="1">The sequence shown here is derived from an EMBL/GenBank/DDBJ whole genome shotgun (WGS) entry which is preliminary data.</text>
</comment>